<dbReference type="PROSITE" id="PS50181">
    <property type="entry name" value="FBOX"/>
    <property type="match status" value="1"/>
</dbReference>
<dbReference type="AlphaFoldDB" id="A0A8V0Z8B4"/>
<organism evidence="2 3">
    <name type="scientific">Gallus gallus</name>
    <name type="common">Chicken</name>
    <dbReference type="NCBI Taxonomy" id="9031"/>
    <lineage>
        <taxon>Eukaryota</taxon>
        <taxon>Metazoa</taxon>
        <taxon>Chordata</taxon>
        <taxon>Craniata</taxon>
        <taxon>Vertebrata</taxon>
        <taxon>Euteleostomi</taxon>
        <taxon>Archelosauria</taxon>
        <taxon>Archosauria</taxon>
        <taxon>Dinosauria</taxon>
        <taxon>Saurischia</taxon>
        <taxon>Theropoda</taxon>
        <taxon>Coelurosauria</taxon>
        <taxon>Aves</taxon>
        <taxon>Neognathae</taxon>
        <taxon>Galloanserae</taxon>
        <taxon>Galliformes</taxon>
        <taxon>Phasianidae</taxon>
        <taxon>Phasianinae</taxon>
        <taxon>Gallus</taxon>
    </lineage>
</organism>
<sequence length="188" mass="20428">MSAAENGPRKELASGKHALVCCCCCRCFSFPSKRRTRRRPGVLPLRSVPEDAVLGVVEGLPAEELLWLGAVRSRLKYLVDGHAAVWAWARFEDVWPAAKPLEVLASSPPGISITNFSRSSSSEASAFPASVRLSCCVSSAACEHWNGGLETSGCASRKQFQTWGKQGREQLVCDVSSWRCAFSKPAVR</sequence>
<evidence type="ECO:0000313" key="3">
    <source>
        <dbReference type="Proteomes" id="UP000000539"/>
    </source>
</evidence>
<evidence type="ECO:0000259" key="1">
    <source>
        <dbReference type="PROSITE" id="PS50181"/>
    </source>
</evidence>
<name>A0A8V0Z8B4_CHICK</name>
<feature type="domain" description="F-box" evidence="1">
    <location>
        <begin position="42"/>
        <end position="89"/>
    </location>
</feature>
<accession>A0A8V0Z8B4</accession>
<reference evidence="2" key="1">
    <citation type="submission" date="2020-11" db="EMBL/GenBank/DDBJ databases">
        <title>Gallus gallus (Chicken) genome, bGalGal1, GRCg7b, maternal haplotype autosomes + Z &amp; W.</title>
        <authorList>
            <person name="Warren W."/>
            <person name="Formenti G."/>
            <person name="Fedrigo O."/>
            <person name="Haase B."/>
            <person name="Mountcastle J."/>
            <person name="Balacco J."/>
            <person name="Tracey A."/>
            <person name="Schneider V."/>
            <person name="Okimoto R."/>
            <person name="Cheng H."/>
            <person name="Hawken R."/>
            <person name="Howe K."/>
            <person name="Jarvis E.D."/>
        </authorList>
    </citation>
    <scope>NUCLEOTIDE SEQUENCE [LARGE SCALE GENOMIC DNA]</scope>
    <source>
        <strain evidence="2">Broiler</strain>
    </source>
</reference>
<reference evidence="2" key="3">
    <citation type="submission" date="2025-09" db="UniProtKB">
        <authorList>
            <consortium name="Ensembl"/>
        </authorList>
    </citation>
    <scope>IDENTIFICATION</scope>
    <source>
        <strain evidence="2">broiler</strain>
    </source>
</reference>
<dbReference type="Proteomes" id="UP000000539">
    <property type="component" value="Chromosome 14"/>
</dbReference>
<evidence type="ECO:0000313" key="2">
    <source>
        <dbReference type="Ensembl" id="ENSGALP00010027212.1"/>
    </source>
</evidence>
<gene>
    <name evidence="2" type="primary">LOC121106812</name>
</gene>
<dbReference type="InterPro" id="IPR001810">
    <property type="entry name" value="F-box_dom"/>
</dbReference>
<reference evidence="2" key="2">
    <citation type="submission" date="2025-08" db="UniProtKB">
        <authorList>
            <consortium name="Ensembl"/>
        </authorList>
    </citation>
    <scope>IDENTIFICATION</scope>
    <source>
        <strain evidence="2">broiler</strain>
    </source>
</reference>
<dbReference type="Ensembl" id="ENSGALT00010045635.1">
    <property type="protein sequence ID" value="ENSGALP00010027212.1"/>
    <property type="gene ID" value="ENSGALG00010018881.1"/>
</dbReference>
<protein>
    <recommendedName>
        <fullName evidence="1">F-box domain-containing protein</fullName>
    </recommendedName>
</protein>
<keyword evidence="3" id="KW-1185">Reference proteome</keyword>
<proteinExistence type="predicted"/>